<evidence type="ECO:0000313" key="3">
    <source>
        <dbReference type="WBParaSite" id="MCU_008290-RA"/>
    </source>
</evidence>
<evidence type="ECO:0000256" key="2">
    <source>
        <dbReference type="SAM" id="Phobius"/>
    </source>
</evidence>
<dbReference type="AlphaFoldDB" id="A0A5K3FJD5"/>
<dbReference type="WBParaSite" id="MCU_008290-RA">
    <property type="protein sequence ID" value="MCU_008290-RA"/>
    <property type="gene ID" value="MCU_008290"/>
</dbReference>
<reference evidence="3" key="1">
    <citation type="submission" date="2019-11" db="UniProtKB">
        <authorList>
            <consortium name="WormBaseParasite"/>
        </authorList>
    </citation>
    <scope>IDENTIFICATION</scope>
</reference>
<sequence length="166" mass="18791">MTIEPVLMGWQFLGSPTTGKRSRTATRLSFNIATNTLLLLLLLFLHRRSLLHVHRRHHLQIVFANDSIISTTTNTTTITTTATTTTTFHVVPSLRVPSQLLPDSGLRDDVNTAPREPKMMTTTSTKLISTSTNSTSTDNTQTPHPENYQPHQPWLRQTRQYYCCCK</sequence>
<feature type="compositionally biased region" description="Low complexity" evidence="1">
    <location>
        <begin position="128"/>
        <end position="142"/>
    </location>
</feature>
<feature type="region of interest" description="Disordered" evidence="1">
    <location>
        <begin position="128"/>
        <end position="151"/>
    </location>
</feature>
<feature type="transmembrane region" description="Helical" evidence="2">
    <location>
        <begin position="28"/>
        <end position="46"/>
    </location>
</feature>
<evidence type="ECO:0000256" key="1">
    <source>
        <dbReference type="SAM" id="MobiDB-lite"/>
    </source>
</evidence>
<keyword evidence="2" id="KW-1133">Transmembrane helix</keyword>
<keyword evidence="2" id="KW-0472">Membrane</keyword>
<organism evidence="3">
    <name type="scientific">Mesocestoides corti</name>
    <name type="common">Flatworm</name>
    <dbReference type="NCBI Taxonomy" id="53468"/>
    <lineage>
        <taxon>Eukaryota</taxon>
        <taxon>Metazoa</taxon>
        <taxon>Spiralia</taxon>
        <taxon>Lophotrochozoa</taxon>
        <taxon>Platyhelminthes</taxon>
        <taxon>Cestoda</taxon>
        <taxon>Eucestoda</taxon>
        <taxon>Cyclophyllidea</taxon>
        <taxon>Mesocestoididae</taxon>
        <taxon>Mesocestoides</taxon>
    </lineage>
</organism>
<keyword evidence="2" id="KW-0812">Transmembrane</keyword>
<name>A0A5K3FJD5_MESCO</name>
<accession>A0A5K3FJD5</accession>
<protein>
    <submittedName>
        <fullName evidence="3">Uncharacterized protein</fullName>
    </submittedName>
</protein>
<proteinExistence type="predicted"/>